<accession>A0A318K7C1</accession>
<feature type="transmembrane region" description="Helical" evidence="1">
    <location>
        <begin position="54"/>
        <end position="76"/>
    </location>
</feature>
<evidence type="ECO:0000256" key="1">
    <source>
        <dbReference type="SAM" id="Phobius"/>
    </source>
</evidence>
<sequence>MHTLITNLNSLWKVTLAGLLLGAGLPMVFAVGVRFWSAAEPVTADGRVARRDYLALSVAILCFGLIIAAIITGILYTAKAFIAARFGVHLFGQS</sequence>
<dbReference type="RefSeq" id="WP_040739521.1">
    <property type="nucleotide sequence ID" value="NZ_QJKF01000004.1"/>
</dbReference>
<dbReference type="AlphaFoldDB" id="A0A318K7C1"/>
<keyword evidence="1" id="KW-1133">Transmembrane helix</keyword>
<gene>
    <name evidence="2" type="ORF">DFR70_104186</name>
</gene>
<evidence type="ECO:0000313" key="3">
    <source>
        <dbReference type="Proteomes" id="UP000247569"/>
    </source>
</evidence>
<proteinExistence type="predicted"/>
<reference evidence="2 3" key="1">
    <citation type="submission" date="2018-05" db="EMBL/GenBank/DDBJ databases">
        <title>Genomic Encyclopedia of Type Strains, Phase IV (KMG-IV): sequencing the most valuable type-strain genomes for metagenomic binning, comparative biology and taxonomic classification.</title>
        <authorList>
            <person name="Goeker M."/>
        </authorList>
    </citation>
    <scope>NUCLEOTIDE SEQUENCE [LARGE SCALE GENOMIC DNA]</scope>
    <source>
        <strain evidence="2 3">DSM 44704</strain>
    </source>
</reference>
<name>A0A318K7C1_9NOCA</name>
<evidence type="ECO:0008006" key="4">
    <source>
        <dbReference type="Google" id="ProtNLM"/>
    </source>
</evidence>
<comment type="caution">
    <text evidence="2">The sequence shown here is derived from an EMBL/GenBank/DDBJ whole genome shotgun (WGS) entry which is preliminary data.</text>
</comment>
<organism evidence="2 3">
    <name type="scientific">Nocardia tenerifensis</name>
    <dbReference type="NCBI Taxonomy" id="228006"/>
    <lineage>
        <taxon>Bacteria</taxon>
        <taxon>Bacillati</taxon>
        <taxon>Actinomycetota</taxon>
        <taxon>Actinomycetes</taxon>
        <taxon>Mycobacteriales</taxon>
        <taxon>Nocardiaceae</taxon>
        <taxon>Nocardia</taxon>
    </lineage>
</organism>
<dbReference type="OrthoDB" id="4470785at2"/>
<dbReference type="EMBL" id="QJKF01000004">
    <property type="protein sequence ID" value="PXX65125.1"/>
    <property type="molecule type" value="Genomic_DNA"/>
</dbReference>
<dbReference type="Proteomes" id="UP000247569">
    <property type="component" value="Unassembled WGS sequence"/>
</dbReference>
<keyword evidence="1" id="KW-0812">Transmembrane</keyword>
<keyword evidence="1" id="KW-0472">Membrane</keyword>
<protein>
    <recommendedName>
        <fullName evidence="4">Transmembrane protein</fullName>
    </recommendedName>
</protein>
<keyword evidence="3" id="KW-1185">Reference proteome</keyword>
<evidence type="ECO:0000313" key="2">
    <source>
        <dbReference type="EMBL" id="PXX65125.1"/>
    </source>
</evidence>